<dbReference type="OrthoDB" id="5511684at2759"/>
<evidence type="ECO:0000256" key="1">
    <source>
        <dbReference type="SAM" id="MobiDB-lite"/>
    </source>
</evidence>
<dbReference type="STRING" id="5286.A0A0K3CUG4"/>
<dbReference type="InterPro" id="IPR010530">
    <property type="entry name" value="B12D"/>
</dbReference>
<evidence type="ECO:0000313" key="5">
    <source>
        <dbReference type="Proteomes" id="UP000199069"/>
    </source>
</evidence>
<protein>
    <submittedName>
        <fullName evidence="4">NADH-ubiquinone reductase complex 1 MLRQ subunit-domain containing protein</fullName>
    </submittedName>
</protein>
<proteinExistence type="predicted"/>
<feature type="transmembrane region" description="Helical" evidence="2">
    <location>
        <begin position="17"/>
        <end position="36"/>
    </location>
</feature>
<evidence type="ECO:0000256" key="2">
    <source>
        <dbReference type="SAM" id="Phobius"/>
    </source>
</evidence>
<keyword evidence="2" id="KW-1133">Transmembrane helix</keyword>
<dbReference type="Proteomes" id="UP000239560">
    <property type="component" value="Unassembled WGS sequence"/>
</dbReference>
<dbReference type="PANTHER" id="PTHR14256">
    <property type="entry name" value="NADH-UBIQUINONE OXIDOREDUCTASE MLRQ SUBUNIT"/>
    <property type="match status" value="1"/>
</dbReference>
<keyword evidence="2" id="KW-0472">Membrane</keyword>
<evidence type="ECO:0000313" key="3">
    <source>
        <dbReference type="EMBL" id="CTR10891.1"/>
    </source>
</evidence>
<keyword evidence="2" id="KW-0812">Transmembrane</keyword>
<feature type="compositionally biased region" description="Basic and acidic residues" evidence="1">
    <location>
        <begin position="85"/>
        <end position="98"/>
    </location>
</feature>
<name>A0A0K3CUG4_RHOTO</name>
<reference evidence="3 5" key="1">
    <citation type="submission" date="2015-07" db="EMBL/GenBank/DDBJ databases">
        <authorList>
            <person name="Cajimat M.N.B."/>
            <person name="Milazzo M.L."/>
            <person name="Fulhorst C.F."/>
        </authorList>
    </citation>
    <scope>NUCLEOTIDE SEQUENCE [LARGE SCALE GENOMIC DNA]</scope>
    <source>
        <strain evidence="3">Single colony</strain>
    </source>
</reference>
<dbReference type="AlphaFoldDB" id="A0A0K3CUG4"/>
<gene>
    <name evidence="3" type="primary">FGENESH: predicted gene_15.33</name>
    <name evidence="4" type="ORF">AAT19DRAFT_11093</name>
    <name evidence="3" type="ORF">BN2166_0067520</name>
</gene>
<dbReference type="PANTHER" id="PTHR14256:SF1">
    <property type="entry name" value="GEO09626P1"/>
    <property type="match status" value="1"/>
</dbReference>
<dbReference type="EMBL" id="CWKI01000015">
    <property type="protein sequence ID" value="CTR10891.1"/>
    <property type="molecule type" value="Genomic_DNA"/>
</dbReference>
<accession>A0A0K3CUG4</accession>
<evidence type="ECO:0000313" key="4">
    <source>
        <dbReference type="EMBL" id="PRQ70344.1"/>
    </source>
</evidence>
<keyword evidence="3" id="KW-0830">Ubiquinone</keyword>
<keyword evidence="5" id="KW-1185">Reference proteome</keyword>
<organism evidence="3 5">
    <name type="scientific">Rhodotorula toruloides</name>
    <name type="common">Yeast</name>
    <name type="synonym">Rhodosporidium toruloides</name>
    <dbReference type="NCBI Taxonomy" id="5286"/>
    <lineage>
        <taxon>Eukaryota</taxon>
        <taxon>Fungi</taxon>
        <taxon>Dikarya</taxon>
        <taxon>Basidiomycota</taxon>
        <taxon>Pucciniomycotina</taxon>
        <taxon>Microbotryomycetes</taxon>
        <taxon>Sporidiobolales</taxon>
        <taxon>Sporidiobolaceae</taxon>
        <taxon>Rhodotorula</taxon>
    </lineage>
</organism>
<evidence type="ECO:0000313" key="6">
    <source>
        <dbReference type="Proteomes" id="UP000239560"/>
    </source>
</evidence>
<dbReference type="EMBL" id="LCTV02000015">
    <property type="protein sequence ID" value="PRQ70344.1"/>
    <property type="molecule type" value="Genomic_DNA"/>
</dbReference>
<dbReference type="OMA" id="NPREMFR"/>
<sequence>MASVARLVRRDPSLTPLFVAVGGGVVGALAFGAHYLRNSSDVIVDKKRHPEPWNDVEQHKNTKLFSSNRDFWQTRASNPPQNPREMFRSPSEARPEVVQAKEKAVEGVRREMGLGKESSAEH</sequence>
<reference evidence="4 6" key="2">
    <citation type="journal article" date="2018" name="Elife">
        <title>Functional genomics of lipid metabolism in the oleaginous yeast Rhodosporidium toruloides.</title>
        <authorList>
            <person name="Coradetti S.T."/>
            <person name="Pinel D."/>
            <person name="Geiselman G."/>
            <person name="Ito M."/>
            <person name="Mondo S."/>
            <person name="Reilly M.C."/>
            <person name="Cheng Y.F."/>
            <person name="Bauer S."/>
            <person name="Grigoriev I."/>
            <person name="Gladden J.M."/>
            <person name="Simmons B.A."/>
            <person name="Brem R."/>
            <person name="Arkin A.P."/>
            <person name="Skerker J.M."/>
        </authorList>
    </citation>
    <scope>NUCLEOTIDE SEQUENCE [LARGE SCALE GENOMIC DNA]</scope>
    <source>
        <strain evidence="4 6">NBRC 0880</strain>
    </source>
</reference>
<dbReference type="Pfam" id="PF06522">
    <property type="entry name" value="B12D"/>
    <property type="match status" value="1"/>
</dbReference>
<dbReference type="Proteomes" id="UP000199069">
    <property type="component" value="Unassembled WGS sequence"/>
</dbReference>
<feature type="region of interest" description="Disordered" evidence="1">
    <location>
        <begin position="72"/>
        <end position="98"/>
    </location>
</feature>